<sequence length="510" mass="57211">MSTVLTLLCLCSLTLFTAADCKVFTPELTSKIEAFVEKYMQAYGPVGLSLAVVKGNETWTRGFGMADKASQRPVDSSTLFALASSTTVFTSTLLGMLMDESKSGYTWNTPVKDILGSDFQLENDYITNHTTLKDILAGRTGLSSSLTPILAGVEMSRQNLTRRIQYLPAVEEFRDVLNYNLWMYTLAGRVAEVMGGASWEELLHQRIFQPLQMTDSRVIGYNVKVDADNFALPYVWHRNDVVLSDSAIYRFTPVEPTIGIATSAGDMAKWLSFHLREGKTADGVPLLKKETLKETYKLQMALPGTFNYAKKPKDPVTFGVYGTSFCWFLSYYRGYQVEWTGGGLYSYNNFIALIRDVDLGIYFSTTALFDTNIYKRFEIFYYIVDLLLGEVPWRNTTTFPKFSLAPDRNATNTTYTPVVVPYIVENPELFEGTYGNRLFGDVSISRNTSGELLVSYGRILGKLRKTNSTNVLLADLYGPLEFLHIAEMTWSTSKSPSPHQVNLVSTSRSC</sequence>
<gene>
    <name evidence="3" type="ORF">C0Q70_06343</name>
</gene>
<proteinExistence type="predicted"/>
<dbReference type="InterPro" id="IPR001466">
    <property type="entry name" value="Beta-lactam-related"/>
</dbReference>
<comment type="caution">
    <text evidence="3">The sequence shown here is derived from an EMBL/GenBank/DDBJ whole genome shotgun (WGS) entry which is preliminary data.</text>
</comment>
<dbReference type="AlphaFoldDB" id="A0A2T7PNT6"/>
<dbReference type="EMBL" id="PZQS01000003">
    <property type="protein sequence ID" value="PVD35062.1"/>
    <property type="molecule type" value="Genomic_DNA"/>
</dbReference>
<dbReference type="Gene3D" id="3.40.710.10">
    <property type="entry name" value="DD-peptidase/beta-lactamase superfamily"/>
    <property type="match status" value="1"/>
</dbReference>
<name>A0A2T7PNT6_POMCA</name>
<protein>
    <recommendedName>
        <fullName evidence="2">Beta-lactamase-related domain-containing protein</fullName>
    </recommendedName>
</protein>
<evidence type="ECO:0000313" key="3">
    <source>
        <dbReference type="EMBL" id="PVD35062.1"/>
    </source>
</evidence>
<dbReference type="PANTHER" id="PTHR46825:SF15">
    <property type="entry name" value="BETA-LACTAMASE-RELATED DOMAIN-CONTAINING PROTEIN"/>
    <property type="match status" value="1"/>
</dbReference>
<keyword evidence="1" id="KW-0732">Signal</keyword>
<dbReference type="PANTHER" id="PTHR46825">
    <property type="entry name" value="D-ALANYL-D-ALANINE-CARBOXYPEPTIDASE/ENDOPEPTIDASE AMPH"/>
    <property type="match status" value="1"/>
</dbReference>
<reference evidence="3 4" key="1">
    <citation type="submission" date="2018-04" db="EMBL/GenBank/DDBJ databases">
        <title>The genome of golden apple snail Pomacea canaliculata provides insight into stress tolerance and invasive adaptation.</title>
        <authorList>
            <person name="Liu C."/>
            <person name="Liu B."/>
            <person name="Ren Y."/>
            <person name="Zhang Y."/>
            <person name="Wang H."/>
            <person name="Li S."/>
            <person name="Jiang F."/>
            <person name="Yin L."/>
            <person name="Zhang G."/>
            <person name="Qian W."/>
            <person name="Fan W."/>
        </authorList>
    </citation>
    <scope>NUCLEOTIDE SEQUENCE [LARGE SCALE GENOMIC DNA]</scope>
    <source>
        <strain evidence="3">SZHN2017</strain>
        <tissue evidence="3">Muscle</tissue>
    </source>
</reference>
<dbReference type="SUPFAM" id="SSF56601">
    <property type="entry name" value="beta-lactamase/transpeptidase-like"/>
    <property type="match status" value="1"/>
</dbReference>
<dbReference type="Pfam" id="PF00144">
    <property type="entry name" value="Beta-lactamase"/>
    <property type="match status" value="1"/>
</dbReference>
<accession>A0A2T7PNT6</accession>
<dbReference type="InterPro" id="IPR050491">
    <property type="entry name" value="AmpC-like"/>
</dbReference>
<evidence type="ECO:0000256" key="1">
    <source>
        <dbReference type="SAM" id="SignalP"/>
    </source>
</evidence>
<feature type="domain" description="Beta-lactamase-related" evidence="2">
    <location>
        <begin position="33"/>
        <end position="367"/>
    </location>
</feature>
<dbReference type="OrthoDB" id="5946976at2759"/>
<organism evidence="3 4">
    <name type="scientific">Pomacea canaliculata</name>
    <name type="common">Golden apple snail</name>
    <dbReference type="NCBI Taxonomy" id="400727"/>
    <lineage>
        <taxon>Eukaryota</taxon>
        <taxon>Metazoa</taxon>
        <taxon>Spiralia</taxon>
        <taxon>Lophotrochozoa</taxon>
        <taxon>Mollusca</taxon>
        <taxon>Gastropoda</taxon>
        <taxon>Caenogastropoda</taxon>
        <taxon>Architaenioglossa</taxon>
        <taxon>Ampullarioidea</taxon>
        <taxon>Ampullariidae</taxon>
        <taxon>Pomacea</taxon>
    </lineage>
</organism>
<evidence type="ECO:0000259" key="2">
    <source>
        <dbReference type="Pfam" id="PF00144"/>
    </source>
</evidence>
<dbReference type="InterPro" id="IPR012338">
    <property type="entry name" value="Beta-lactam/transpept-like"/>
</dbReference>
<evidence type="ECO:0000313" key="4">
    <source>
        <dbReference type="Proteomes" id="UP000245119"/>
    </source>
</evidence>
<feature type="signal peptide" evidence="1">
    <location>
        <begin position="1"/>
        <end position="19"/>
    </location>
</feature>
<dbReference type="Proteomes" id="UP000245119">
    <property type="component" value="Linkage Group LG3"/>
</dbReference>
<feature type="chain" id="PRO_5015581135" description="Beta-lactamase-related domain-containing protein" evidence="1">
    <location>
        <begin position="20"/>
        <end position="510"/>
    </location>
</feature>
<keyword evidence="4" id="KW-1185">Reference proteome</keyword>
<dbReference type="OMA" id="TICSYPE"/>